<evidence type="ECO:0000313" key="10">
    <source>
        <dbReference type="Proteomes" id="UP000636800"/>
    </source>
</evidence>
<dbReference type="GO" id="GO:0006351">
    <property type="term" value="P:DNA-templated transcription"/>
    <property type="evidence" value="ECO:0007669"/>
    <property type="project" value="InterPro"/>
</dbReference>
<evidence type="ECO:0000256" key="7">
    <source>
        <dbReference type="RuleBase" id="RU369040"/>
    </source>
</evidence>
<evidence type="ECO:0000256" key="5">
    <source>
        <dbReference type="ARBA" id="ARBA00023125"/>
    </source>
</evidence>
<dbReference type="GO" id="GO:0003677">
    <property type="term" value="F:DNA binding"/>
    <property type="evidence" value="ECO:0007669"/>
    <property type="project" value="UniProtKB-UniRule"/>
</dbReference>
<dbReference type="EMBL" id="JADCNL010000008">
    <property type="protein sequence ID" value="KAG0470630.1"/>
    <property type="molecule type" value="Genomic_DNA"/>
</dbReference>
<protein>
    <recommendedName>
        <fullName evidence="7">Protein BZR1 homolog</fullName>
    </recommendedName>
    <alternativeName>
        <fullName evidence="7">Protein BRASSINAZOLE-RESISTANT 1 homolog</fullName>
    </alternativeName>
</protein>
<keyword evidence="3 7" id="KW-1070">Brassinosteroid signaling pathway</keyword>
<dbReference type="PANTHER" id="PTHR31506">
    <property type="entry name" value="BES1/BZR1 HOMOLOG PROTEIN 3-RELATED"/>
    <property type="match status" value="1"/>
</dbReference>
<evidence type="ECO:0000256" key="2">
    <source>
        <dbReference type="ARBA" id="ARBA00022604"/>
    </source>
</evidence>
<dbReference type="OrthoDB" id="10266736at2759"/>
<comment type="function">
    <text evidence="7">Functions in brassinosteroid signaling. May function as transcriptional repressor.</text>
</comment>
<keyword evidence="10" id="KW-1185">Reference proteome</keyword>
<organism evidence="9 10">
    <name type="scientific">Vanilla planifolia</name>
    <name type="common">Vanilla</name>
    <dbReference type="NCBI Taxonomy" id="51239"/>
    <lineage>
        <taxon>Eukaryota</taxon>
        <taxon>Viridiplantae</taxon>
        <taxon>Streptophyta</taxon>
        <taxon>Embryophyta</taxon>
        <taxon>Tracheophyta</taxon>
        <taxon>Spermatophyta</taxon>
        <taxon>Magnoliopsida</taxon>
        <taxon>Liliopsida</taxon>
        <taxon>Asparagales</taxon>
        <taxon>Orchidaceae</taxon>
        <taxon>Vanilloideae</taxon>
        <taxon>Vanilleae</taxon>
        <taxon>Vanilla</taxon>
    </lineage>
</organism>
<sequence length="147" mass="16799">MQGGEEELMVNKTKRGCIRTTRGSWRVQRVKKNGEVFTSWRRPSKEERLKNKLRERRRREVTSRIFAGLRQQGNYLLPKHPDKNDVLKALCEEAGYLVDEDGNLCRKKLAGGPSCATYSEEGNKEAGEGKGFKKEELSLELTLSITL</sequence>
<evidence type="ECO:0000256" key="6">
    <source>
        <dbReference type="ARBA" id="ARBA00023163"/>
    </source>
</evidence>
<comment type="similarity">
    <text evidence="1 7">Belongs to the BZR/LAT61 family.</text>
</comment>
<comment type="caution">
    <text evidence="9">The sequence shown here is derived from an EMBL/GenBank/DDBJ whole genome shotgun (WGS) entry which is preliminary data.</text>
</comment>
<dbReference type="GO" id="GO:0005634">
    <property type="term" value="C:nucleus"/>
    <property type="evidence" value="ECO:0007669"/>
    <property type="project" value="UniProtKB-SubCell"/>
</dbReference>
<evidence type="ECO:0000259" key="8">
    <source>
        <dbReference type="Pfam" id="PF05687"/>
    </source>
</evidence>
<dbReference type="InterPro" id="IPR008540">
    <property type="entry name" value="BES1_N"/>
</dbReference>
<dbReference type="PANTHER" id="PTHR31506:SF21">
    <property type="entry name" value="PROTEIN BZR1 HOMOLOG"/>
    <property type="match status" value="1"/>
</dbReference>
<dbReference type="GO" id="GO:0003700">
    <property type="term" value="F:DNA-binding transcription factor activity"/>
    <property type="evidence" value="ECO:0007669"/>
    <property type="project" value="UniProtKB-UniRule"/>
</dbReference>
<evidence type="ECO:0000313" key="9">
    <source>
        <dbReference type="EMBL" id="KAG0470630.1"/>
    </source>
</evidence>
<reference evidence="9 10" key="1">
    <citation type="journal article" date="2020" name="Nat. Food">
        <title>A phased Vanilla planifolia genome enables genetic improvement of flavour and production.</title>
        <authorList>
            <person name="Hasing T."/>
            <person name="Tang H."/>
            <person name="Brym M."/>
            <person name="Khazi F."/>
            <person name="Huang T."/>
            <person name="Chambers A.H."/>
        </authorList>
    </citation>
    <scope>NUCLEOTIDE SEQUENCE [LARGE SCALE GENOMIC DNA]</scope>
    <source>
        <tissue evidence="9">Leaf</tissue>
    </source>
</reference>
<comment type="subcellular location">
    <subcellularLocation>
        <location evidence="7">Nucleus</location>
    </subcellularLocation>
</comment>
<dbReference type="InterPro" id="IPR033264">
    <property type="entry name" value="BZR"/>
</dbReference>
<dbReference type="GO" id="GO:0009742">
    <property type="term" value="P:brassinosteroid mediated signaling pathway"/>
    <property type="evidence" value="ECO:0007669"/>
    <property type="project" value="UniProtKB-UniRule"/>
</dbReference>
<accession>A0A835QCK3</accession>
<dbReference type="Pfam" id="PF05687">
    <property type="entry name" value="BES1_N"/>
    <property type="match status" value="1"/>
</dbReference>
<gene>
    <name evidence="9" type="ORF">HPP92_017330</name>
</gene>
<dbReference type="AlphaFoldDB" id="A0A835QCK3"/>
<keyword evidence="6 7" id="KW-0804">Transcription</keyword>
<name>A0A835QCK3_VANPL</name>
<keyword evidence="2" id="KW-0341">Growth regulation</keyword>
<evidence type="ECO:0000256" key="4">
    <source>
        <dbReference type="ARBA" id="ARBA00023015"/>
    </source>
</evidence>
<dbReference type="Proteomes" id="UP000636800">
    <property type="component" value="Unassembled WGS sequence"/>
</dbReference>
<feature type="domain" description="BES1/BZR1 plant transcription factor N-terminal" evidence="8">
    <location>
        <begin position="40"/>
        <end position="108"/>
    </location>
</feature>
<keyword evidence="5 7" id="KW-0238">DNA-binding</keyword>
<proteinExistence type="inferred from homology"/>
<evidence type="ECO:0000256" key="3">
    <source>
        <dbReference type="ARBA" id="ARBA00022626"/>
    </source>
</evidence>
<keyword evidence="4 7" id="KW-0805">Transcription regulation</keyword>
<evidence type="ECO:0000256" key="1">
    <source>
        <dbReference type="ARBA" id="ARBA00005909"/>
    </source>
</evidence>